<dbReference type="GO" id="GO:0005886">
    <property type="term" value="C:plasma membrane"/>
    <property type="evidence" value="ECO:0007669"/>
    <property type="project" value="UniProtKB-SubCell"/>
</dbReference>
<reference evidence="10" key="1">
    <citation type="submission" date="2017-09" db="EMBL/GenBank/DDBJ databases">
        <title>Depth-based differentiation of microbial function through sediment-hosted aquifers and enrichment of novel symbionts in the deep terrestrial subsurface.</title>
        <authorList>
            <person name="Probst A.J."/>
            <person name="Ladd B."/>
            <person name="Jarett J.K."/>
            <person name="Geller-Mcgrath D.E."/>
            <person name="Sieber C.M.K."/>
            <person name="Emerson J.B."/>
            <person name="Anantharaman K."/>
            <person name="Thomas B.C."/>
            <person name="Malmstrom R."/>
            <person name="Stieglmeier M."/>
            <person name="Klingl A."/>
            <person name="Woyke T."/>
            <person name="Ryan C.M."/>
            <person name="Banfield J.F."/>
        </authorList>
    </citation>
    <scope>NUCLEOTIDE SEQUENCE [LARGE SCALE GENOMIC DNA]</scope>
</reference>
<keyword evidence="3" id="KW-1003">Cell membrane</keyword>
<dbReference type="PANTHER" id="PTHR30465">
    <property type="entry name" value="INNER MEMBRANE ABC TRANSPORTER"/>
    <property type="match status" value="1"/>
</dbReference>
<dbReference type="Proteomes" id="UP000228886">
    <property type="component" value="Unassembled WGS sequence"/>
</dbReference>
<name>A0A2M7E6R9_9BACT</name>
<evidence type="ECO:0000256" key="7">
    <source>
        <dbReference type="RuleBase" id="RU363032"/>
    </source>
</evidence>
<feature type="domain" description="ABC transmembrane type-1" evidence="8">
    <location>
        <begin position="96"/>
        <end position="311"/>
    </location>
</feature>
<keyword evidence="5 7" id="KW-1133">Transmembrane helix</keyword>
<dbReference type="Gene3D" id="1.10.3720.10">
    <property type="entry name" value="MetI-like"/>
    <property type="match status" value="1"/>
</dbReference>
<dbReference type="SUPFAM" id="SSF161098">
    <property type="entry name" value="MetI-like"/>
    <property type="match status" value="1"/>
</dbReference>
<evidence type="ECO:0000259" key="8">
    <source>
        <dbReference type="PROSITE" id="PS50928"/>
    </source>
</evidence>
<evidence type="ECO:0000256" key="6">
    <source>
        <dbReference type="ARBA" id="ARBA00023136"/>
    </source>
</evidence>
<gene>
    <name evidence="9" type="ORF">COS11_07485</name>
</gene>
<proteinExistence type="inferred from homology"/>
<comment type="similarity">
    <text evidence="7">Belongs to the binding-protein-dependent transport system permease family.</text>
</comment>
<accession>A0A2M7E6R9</accession>
<dbReference type="GO" id="GO:0055085">
    <property type="term" value="P:transmembrane transport"/>
    <property type="evidence" value="ECO:0007669"/>
    <property type="project" value="InterPro"/>
</dbReference>
<comment type="subcellular location">
    <subcellularLocation>
        <location evidence="1 7">Cell membrane</location>
        <topology evidence="1 7">Multi-pass membrane protein</topology>
    </subcellularLocation>
</comment>
<evidence type="ECO:0000256" key="3">
    <source>
        <dbReference type="ARBA" id="ARBA00022475"/>
    </source>
</evidence>
<dbReference type="EMBL" id="PETL01000358">
    <property type="protein sequence ID" value="PIV63432.1"/>
    <property type="molecule type" value="Genomic_DNA"/>
</dbReference>
<dbReference type="Pfam" id="PF00528">
    <property type="entry name" value="BPD_transp_1"/>
    <property type="match status" value="1"/>
</dbReference>
<dbReference type="InterPro" id="IPR035906">
    <property type="entry name" value="MetI-like_sf"/>
</dbReference>
<keyword evidence="6 7" id="KW-0472">Membrane</keyword>
<dbReference type="Pfam" id="PF19300">
    <property type="entry name" value="BPD_transp_1_N"/>
    <property type="match status" value="1"/>
</dbReference>
<dbReference type="PANTHER" id="PTHR30465:SF0">
    <property type="entry name" value="OLIGOPEPTIDE TRANSPORT SYSTEM PERMEASE PROTEIN APPB"/>
    <property type="match status" value="1"/>
</dbReference>
<dbReference type="AlphaFoldDB" id="A0A2M7E6R9"/>
<feature type="transmembrane region" description="Helical" evidence="7">
    <location>
        <begin position="12"/>
        <end position="30"/>
    </location>
</feature>
<organism evidence="9 10">
    <name type="scientific">bacterium (Candidatus Ratteibacteria) CG01_land_8_20_14_3_00_40_19</name>
    <dbReference type="NCBI Taxonomy" id="2014290"/>
    <lineage>
        <taxon>Bacteria</taxon>
        <taxon>Candidatus Ratteibacteria</taxon>
    </lineage>
</organism>
<dbReference type="CDD" id="cd06261">
    <property type="entry name" value="TM_PBP2"/>
    <property type="match status" value="1"/>
</dbReference>
<evidence type="ECO:0000313" key="9">
    <source>
        <dbReference type="EMBL" id="PIV63432.1"/>
    </source>
</evidence>
<evidence type="ECO:0000313" key="10">
    <source>
        <dbReference type="Proteomes" id="UP000228886"/>
    </source>
</evidence>
<feature type="transmembrane region" description="Helical" evidence="7">
    <location>
        <begin position="135"/>
        <end position="157"/>
    </location>
</feature>
<dbReference type="InterPro" id="IPR000515">
    <property type="entry name" value="MetI-like"/>
</dbReference>
<feature type="transmembrane region" description="Helical" evidence="7">
    <location>
        <begin position="288"/>
        <end position="314"/>
    </location>
</feature>
<evidence type="ECO:0000256" key="2">
    <source>
        <dbReference type="ARBA" id="ARBA00022448"/>
    </source>
</evidence>
<evidence type="ECO:0000256" key="4">
    <source>
        <dbReference type="ARBA" id="ARBA00022692"/>
    </source>
</evidence>
<dbReference type="InterPro" id="IPR045621">
    <property type="entry name" value="BPD_transp_1_N"/>
</dbReference>
<evidence type="ECO:0000256" key="1">
    <source>
        <dbReference type="ARBA" id="ARBA00004651"/>
    </source>
</evidence>
<protein>
    <submittedName>
        <fullName evidence="9">ABC transporter substrate-binding protein</fullName>
    </submittedName>
</protein>
<dbReference type="PROSITE" id="PS50928">
    <property type="entry name" value="ABC_TM1"/>
    <property type="match status" value="1"/>
</dbReference>
<feature type="transmembrane region" description="Helical" evidence="7">
    <location>
        <begin position="188"/>
        <end position="206"/>
    </location>
</feature>
<feature type="transmembrane region" description="Helical" evidence="7">
    <location>
        <begin position="246"/>
        <end position="268"/>
    </location>
</feature>
<feature type="transmembrane region" description="Helical" evidence="7">
    <location>
        <begin position="100"/>
        <end position="123"/>
    </location>
</feature>
<evidence type="ECO:0000256" key="5">
    <source>
        <dbReference type="ARBA" id="ARBA00022989"/>
    </source>
</evidence>
<keyword evidence="2 7" id="KW-0813">Transport</keyword>
<keyword evidence="4 7" id="KW-0812">Transmembrane</keyword>
<sequence>MLRYISRRFLHLLPLIIGMTFISFLIIQLAPGDYFTRMSMNPEVSRETIARLRQEFALDKPLIIQYLRWLFNICHLNFGISFTYHIPVISLIKGRLLNTLTLSISVMILTWFIAIPLGIFAALKENRAPDRLLSGLAFAGISLPSFFLALLLLYFAAKTGWFPIGGATSIHYEEFCAFGKFADRIHHLLLPALVLVICSFGGLFRIMRGNFLENLRASYVTAARAKGLSERKIIYKHILRNSINPLITIFGYELSGLLSGVALVEIILSWPGLGRLMLEAVMSQDLYVVMASLLVGGFLLILGNLIADILLAFADPRIRYR</sequence>
<comment type="caution">
    <text evidence="9">The sequence shown here is derived from an EMBL/GenBank/DDBJ whole genome shotgun (WGS) entry which is preliminary data.</text>
</comment>